<dbReference type="InterPro" id="IPR013901">
    <property type="entry name" value="Anthrone_oxy"/>
</dbReference>
<feature type="transmembrane region" description="Helical" evidence="1">
    <location>
        <begin position="88"/>
        <end position="112"/>
    </location>
</feature>
<protein>
    <recommendedName>
        <fullName evidence="4">DUF1772-domain-containing protein</fullName>
    </recommendedName>
</protein>
<dbReference type="Proteomes" id="UP001217417">
    <property type="component" value="Unassembled WGS sequence"/>
</dbReference>
<evidence type="ECO:0000313" key="3">
    <source>
        <dbReference type="Proteomes" id="UP001217417"/>
    </source>
</evidence>
<evidence type="ECO:0008006" key="4">
    <source>
        <dbReference type="Google" id="ProtNLM"/>
    </source>
</evidence>
<reference evidence="2" key="1">
    <citation type="submission" date="2023-03" db="EMBL/GenBank/DDBJ databases">
        <title>Near-Complete genome sequence of Lipomyces tetrasporous NRRL Y-64009, an oleaginous yeast capable of growing on lignocellulosic hydrolysates.</title>
        <authorList>
            <consortium name="Lawrence Berkeley National Laboratory"/>
            <person name="Jagtap S.S."/>
            <person name="Liu J.-J."/>
            <person name="Walukiewicz H.E."/>
            <person name="Pangilinan J."/>
            <person name="Lipzen A."/>
            <person name="Ahrendt S."/>
            <person name="Koriabine M."/>
            <person name="Cobaugh K."/>
            <person name="Salamov A."/>
            <person name="Yoshinaga Y."/>
            <person name="Ng V."/>
            <person name="Daum C."/>
            <person name="Grigoriev I.V."/>
            <person name="Slininger P.J."/>
            <person name="Dien B.S."/>
            <person name="Jin Y.-S."/>
            <person name="Rao C.V."/>
        </authorList>
    </citation>
    <scope>NUCLEOTIDE SEQUENCE</scope>
    <source>
        <strain evidence="2">NRRL Y-64009</strain>
    </source>
</reference>
<feature type="transmembrane region" description="Helical" evidence="1">
    <location>
        <begin position="12"/>
        <end position="41"/>
    </location>
</feature>
<evidence type="ECO:0000256" key="1">
    <source>
        <dbReference type="SAM" id="Phobius"/>
    </source>
</evidence>
<feature type="transmembrane region" description="Helical" evidence="1">
    <location>
        <begin position="147"/>
        <end position="166"/>
    </location>
</feature>
<keyword evidence="1" id="KW-0812">Transmembrane</keyword>
<dbReference type="RefSeq" id="XP_056041515.1">
    <property type="nucleotide sequence ID" value="XM_056190595.1"/>
</dbReference>
<sequence length="167" mass="17645">MSAIVNSIPHAAYPLGLGLLTTSSIFFGNIGLSLTGPLPIIKGELGEIGLNGKQKLGIASKYVVLGTFLTSALHLLAVPLLPTRNLQVLSATSAVLSLSILPYTGLVIFPTIKSLKALDKKGELTLAEEREVVILIKKWDTQHKVRFGMYGPAWAAGLAAFIGVLAL</sequence>
<dbReference type="Pfam" id="PF08592">
    <property type="entry name" value="Anthrone_oxy"/>
    <property type="match status" value="1"/>
</dbReference>
<gene>
    <name evidence="2" type="ORF">POJ06DRAFT_297156</name>
</gene>
<keyword evidence="1" id="KW-0472">Membrane</keyword>
<comment type="caution">
    <text evidence="2">The sequence shown here is derived from an EMBL/GenBank/DDBJ whole genome shotgun (WGS) entry which is preliminary data.</text>
</comment>
<evidence type="ECO:0000313" key="2">
    <source>
        <dbReference type="EMBL" id="KAJ8098065.1"/>
    </source>
</evidence>
<dbReference type="AlphaFoldDB" id="A0AAD7VRD9"/>
<organism evidence="2 3">
    <name type="scientific">Lipomyces tetrasporus</name>
    <dbReference type="NCBI Taxonomy" id="54092"/>
    <lineage>
        <taxon>Eukaryota</taxon>
        <taxon>Fungi</taxon>
        <taxon>Dikarya</taxon>
        <taxon>Ascomycota</taxon>
        <taxon>Saccharomycotina</taxon>
        <taxon>Lipomycetes</taxon>
        <taxon>Lipomycetales</taxon>
        <taxon>Lipomycetaceae</taxon>
        <taxon>Lipomyces</taxon>
    </lineage>
</organism>
<accession>A0AAD7VRD9</accession>
<dbReference type="GeneID" id="80885761"/>
<feature type="transmembrane region" description="Helical" evidence="1">
    <location>
        <begin position="62"/>
        <end position="82"/>
    </location>
</feature>
<keyword evidence="1" id="KW-1133">Transmembrane helix</keyword>
<keyword evidence="3" id="KW-1185">Reference proteome</keyword>
<name>A0AAD7VRD9_9ASCO</name>
<proteinExistence type="predicted"/>
<dbReference type="EMBL" id="JARPMG010000010">
    <property type="protein sequence ID" value="KAJ8098065.1"/>
    <property type="molecule type" value="Genomic_DNA"/>
</dbReference>